<keyword evidence="2" id="KW-1185">Reference proteome</keyword>
<protein>
    <submittedName>
        <fullName evidence="1">Uncharacterized protein</fullName>
    </submittedName>
</protein>
<name>A0ABQ0ALB7_9RHOB</name>
<proteinExistence type="predicted"/>
<gene>
    <name evidence="1" type="ORF">NBRC116598_21010</name>
</gene>
<dbReference type="Proteomes" id="UP001441944">
    <property type="component" value="Unassembled WGS sequence"/>
</dbReference>
<reference evidence="1 2" key="1">
    <citation type="submission" date="2024-04" db="EMBL/GenBank/DDBJ databases">
        <title>Draft genome sequence of Pseudophaeobacter arcticus NBRC 116598.</title>
        <authorList>
            <person name="Miyakawa T."/>
            <person name="Kusuya Y."/>
            <person name="Miura T."/>
        </authorList>
    </citation>
    <scope>NUCLEOTIDE SEQUENCE [LARGE SCALE GENOMIC DNA]</scope>
    <source>
        <strain evidence="1 2">SU-CL00105</strain>
    </source>
</reference>
<evidence type="ECO:0000313" key="2">
    <source>
        <dbReference type="Proteomes" id="UP001441944"/>
    </source>
</evidence>
<organism evidence="1 2">
    <name type="scientific">Pseudophaeobacter arcticus</name>
    <dbReference type="NCBI Taxonomy" id="385492"/>
    <lineage>
        <taxon>Bacteria</taxon>
        <taxon>Pseudomonadati</taxon>
        <taxon>Pseudomonadota</taxon>
        <taxon>Alphaproteobacteria</taxon>
        <taxon>Rhodobacterales</taxon>
        <taxon>Paracoccaceae</taxon>
        <taxon>Pseudophaeobacter</taxon>
    </lineage>
</organism>
<comment type="caution">
    <text evidence="1">The sequence shown here is derived from an EMBL/GenBank/DDBJ whole genome shotgun (WGS) entry which is preliminary data.</text>
</comment>
<dbReference type="EMBL" id="BAABWU010000007">
    <property type="protein sequence ID" value="GAA6196657.1"/>
    <property type="molecule type" value="Genomic_DNA"/>
</dbReference>
<evidence type="ECO:0000313" key="1">
    <source>
        <dbReference type="EMBL" id="GAA6196657.1"/>
    </source>
</evidence>
<accession>A0ABQ0ALB7</accession>
<dbReference type="RefSeq" id="WP_353399733.1">
    <property type="nucleotide sequence ID" value="NZ_BAABWU010000007.1"/>
</dbReference>
<sequence>MRKTDLIRVVWTGQALEPDGNFAMHQLHDRLGAGEVINVDLDPERSEKSHKHQFAFVRTAWQNLPEALKNAPYAKNAETLRKHALIATGFCDTEMLAVGCPRRAERSAAAMSRLATRMSGYAVTEVQGTVAYCHTPLSQSQRAMGAKTFQESKQAVLEWLADLIGVSPDQLANAGRKEAA</sequence>